<keyword evidence="3" id="KW-1185">Reference proteome</keyword>
<dbReference type="Proteomes" id="UP001050975">
    <property type="component" value="Unassembled WGS sequence"/>
</dbReference>
<accession>A0AAV3XNB8</accession>
<sequence length="123" mass="13635">MSHMQDKQKVTLYLSPELHRQLKIRAAIDSEPMSALAQKALVFYLAHPEVVEEVEEATKGQTHRVYHCPECTGAVVMQEGELVSLKKQPGVLPEESLPVDKVPVSSGTTKEGEEELIPCSLVR</sequence>
<dbReference type="EMBL" id="BLAY01000199">
    <property type="protein sequence ID" value="GET43096.1"/>
    <property type="molecule type" value="Genomic_DNA"/>
</dbReference>
<proteinExistence type="predicted"/>
<name>A0AAV3XNB8_9CYAN</name>
<comment type="caution">
    <text evidence="2">The sequence shown here is derived from an EMBL/GenBank/DDBJ whole genome shotgun (WGS) entry which is preliminary data.</text>
</comment>
<evidence type="ECO:0000313" key="3">
    <source>
        <dbReference type="Proteomes" id="UP001050975"/>
    </source>
</evidence>
<evidence type="ECO:0000313" key="2">
    <source>
        <dbReference type="EMBL" id="GET43096.1"/>
    </source>
</evidence>
<protein>
    <recommendedName>
        <fullName evidence="4">CopG-like ribbon-helix-helix domain-containing protein</fullName>
    </recommendedName>
</protein>
<dbReference type="AlphaFoldDB" id="A0AAV3XNB8"/>
<evidence type="ECO:0008006" key="4">
    <source>
        <dbReference type="Google" id="ProtNLM"/>
    </source>
</evidence>
<gene>
    <name evidence="2" type="ORF">MiSe_79170</name>
</gene>
<reference evidence="2" key="1">
    <citation type="submission" date="2019-10" db="EMBL/GenBank/DDBJ databases">
        <title>Draft genome sequece of Microseira wollei NIES-4236.</title>
        <authorList>
            <person name="Yamaguchi H."/>
            <person name="Suzuki S."/>
            <person name="Kawachi M."/>
        </authorList>
    </citation>
    <scope>NUCLEOTIDE SEQUENCE</scope>
    <source>
        <strain evidence="2">NIES-4236</strain>
    </source>
</reference>
<organism evidence="2 3">
    <name type="scientific">Microseira wollei NIES-4236</name>
    <dbReference type="NCBI Taxonomy" id="2530354"/>
    <lineage>
        <taxon>Bacteria</taxon>
        <taxon>Bacillati</taxon>
        <taxon>Cyanobacteriota</taxon>
        <taxon>Cyanophyceae</taxon>
        <taxon>Oscillatoriophycideae</taxon>
        <taxon>Aerosakkonematales</taxon>
        <taxon>Aerosakkonemataceae</taxon>
        <taxon>Microseira</taxon>
    </lineage>
</organism>
<evidence type="ECO:0000256" key="1">
    <source>
        <dbReference type="SAM" id="MobiDB-lite"/>
    </source>
</evidence>
<feature type="region of interest" description="Disordered" evidence="1">
    <location>
        <begin position="96"/>
        <end position="123"/>
    </location>
</feature>